<feature type="compositionally biased region" description="Low complexity" evidence="1">
    <location>
        <begin position="40"/>
        <end position="50"/>
    </location>
</feature>
<protein>
    <submittedName>
        <fullName evidence="2">Uncharacterized protein</fullName>
    </submittedName>
</protein>
<evidence type="ECO:0000313" key="3">
    <source>
        <dbReference type="Proteomes" id="UP000676336"/>
    </source>
</evidence>
<feature type="compositionally biased region" description="Low complexity" evidence="1">
    <location>
        <begin position="8"/>
        <end position="17"/>
    </location>
</feature>
<evidence type="ECO:0000313" key="2">
    <source>
        <dbReference type="EMBL" id="CAF5197139.1"/>
    </source>
</evidence>
<accession>A0A8S3IE85</accession>
<feature type="region of interest" description="Disordered" evidence="1">
    <location>
        <begin position="1"/>
        <end position="74"/>
    </location>
</feature>
<dbReference type="AlphaFoldDB" id="A0A8S3IE85"/>
<dbReference type="Proteomes" id="UP000676336">
    <property type="component" value="Unassembled WGS sequence"/>
</dbReference>
<evidence type="ECO:0000256" key="1">
    <source>
        <dbReference type="SAM" id="MobiDB-lite"/>
    </source>
</evidence>
<reference evidence="2" key="1">
    <citation type="submission" date="2021-02" db="EMBL/GenBank/DDBJ databases">
        <authorList>
            <person name="Nowell W R."/>
        </authorList>
    </citation>
    <scope>NUCLEOTIDE SEQUENCE</scope>
</reference>
<comment type="caution">
    <text evidence="2">The sequence shown here is derived from an EMBL/GenBank/DDBJ whole genome shotgun (WGS) entry which is preliminary data.</text>
</comment>
<gene>
    <name evidence="2" type="ORF">SMN809_LOCUS74406</name>
</gene>
<sequence>PITEKKTSIASTSSSSKLLTPEQMQPSKLDRKHKNESKSKSSTQSSSSDSATNNLLELTPYSSTSGSSEWTTVTSSLSYQPDIIL</sequence>
<feature type="compositionally biased region" description="Polar residues" evidence="1">
    <location>
        <begin position="51"/>
        <end position="74"/>
    </location>
</feature>
<dbReference type="EMBL" id="CAJOBI010330096">
    <property type="protein sequence ID" value="CAF5197139.1"/>
    <property type="molecule type" value="Genomic_DNA"/>
</dbReference>
<name>A0A8S3IE85_9BILA</name>
<proteinExistence type="predicted"/>
<feature type="non-terminal residue" evidence="2">
    <location>
        <position position="1"/>
    </location>
</feature>
<organism evidence="2 3">
    <name type="scientific">Rotaria magnacalcarata</name>
    <dbReference type="NCBI Taxonomy" id="392030"/>
    <lineage>
        <taxon>Eukaryota</taxon>
        <taxon>Metazoa</taxon>
        <taxon>Spiralia</taxon>
        <taxon>Gnathifera</taxon>
        <taxon>Rotifera</taxon>
        <taxon>Eurotatoria</taxon>
        <taxon>Bdelloidea</taxon>
        <taxon>Philodinida</taxon>
        <taxon>Philodinidae</taxon>
        <taxon>Rotaria</taxon>
    </lineage>
</organism>